<feature type="domain" description="Maltokinase N-terminal cap" evidence="5">
    <location>
        <begin position="34"/>
        <end position="100"/>
    </location>
</feature>
<evidence type="ECO:0000313" key="7">
    <source>
        <dbReference type="Proteomes" id="UP000423525"/>
    </source>
</evidence>
<evidence type="ECO:0000256" key="4">
    <source>
        <dbReference type="ARBA" id="ARBA00022840"/>
    </source>
</evidence>
<dbReference type="InterPro" id="IPR040999">
    <property type="entry name" value="Mak_N_cap"/>
</dbReference>
<dbReference type="Pfam" id="PF18085">
    <property type="entry name" value="Mak_N_cap"/>
    <property type="match status" value="1"/>
</dbReference>
<dbReference type="GO" id="GO:0005524">
    <property type="term" value="F:ATP binding"/>
    <property type="evidence" value="ECO:0007669"/>
    <property type="project" value="UniProtKB-KW"/>
</dbReference>
<evidence type="ECO:0000256" key="3">
    <source>
        <dbReference type="ARBA" id="ARBA00022777"/>
    </source>
</evidence>
<sequence>MKGLVRSMSGISIIENAVLKPTKREVAEQWLGYFEHIGSYRFVDPDGQVGIESLIGFDLDRRLVQMPVTYRSAEFDAEHTLTTMDHSVLGTRYVSNAMGDPVAVREYIRVILEADNGAQRSDGKVSVLDVRGSGNREEGLEIGEVRILEATRQRAVGYVRIDGTLRGFVLRVPHLLVPENSPRLGHNISPMRLNGSVVMSPETVLIAAELSWHDI</sequence>
<gene>
    <name evidence="6" type="ORF">FRC0190_00158</name>
</gene>
<dbReference type="KEGG" id="crf:FRC0190_00158"/>
<accession>A0A6I8M9A7</accession>
<evidence type="ECO:0000259" key="5">
    <source>
        <dbReference type="Pfam" id="PF18085"/>
    </source>
</evidence>
<keyword evidence="3" id="KW-0418">Kinase</keyword>
<dbReference type="Proteomes" id="UP000423525">
    <property type="component" value="Chromosome"/>
</dbReference>
<dbReference type="NCBIfam" id="NF047743">
    <property type="entry name" value="CG0192_fam"/>
    <property type="match status" value="1"/>
</dbReference>
<dbReference type="AlphaFoldDB" id="A0A6I8M9A7"/>
<evidence type="ECO:0000313" key="6">
    <source>
        <dbReference type="EMBL" id="VZH84119.1"/>
    </source>
</evidence>
<organism evidence="6 7">
    <name type="scientific">Corynebacterium rouxii</name>
    <dbReference type="NCBI Taxonomy" id="2719119"/>
    <lineage>
        <taxon>Bacteria</taxon>
        <taxon>Bacillati</taxon>
        <taxon>Actinomycetota</taxon>
        <taxon>Actinomycetes</taxon>
        <taxon>Mycobacteriales</taxon>
        <taxon>Corynebacteriaceae</taxon>
        <taxon>Corynebacterium</taxon>
    </lineage>
</organism>
<evidence type="ECO:0000256" key="2">
    <source>
        <dbReference type="ARBA" id="ARBA00022741"/>
    </source>
</evidence>
<keyword evidence="2" id="KW-0547">Nucleotide-binding</keyword>
<reference evidence="6 7" key="1">
    <citation type="submission" date="2019-11" db="EMBL/GenBank/DDBJ databases">
        <authorList>
            <person name="Brisse S."/>
        </authorList>
    </citation>
    <scope>NUCLEOTIDE SEQUENCE [LARGE SCALE GENOMIC DNA]</scope>
    <source>
        <strain evidence="6">FRC0190</strain>
    </source>
</reference>
<keyword evidence="1" id="KW-0808">Transferase</keyword>
<keyword evidence="4" id="KW-0067">ATP-binding</keyword>
<dbReference type="GO" id="GO:0016301">
    <property type="term" value="F:kinase activity"/>
    <property type="evidence" value="ECO:0007669"/>
    <property type="project" value="UniProtKB-KW"/>
</dbReference>
<name>A0A6I8M9A7_9CORY</name>
<proteinExistence type="predicted"/>
<evidence type="ECO:0000256" key="1">
    <source>
        <dbReference type="ARBA" id="ARBA00022679"/>
    </source>
</evidence>
<protein>
    <recommendedName>
        <fullName evidence="5">Maltokinase N-terminal cap domain-containing protein</fullName>
    </recommendedName>
</protein>
<dbReference type="EMBL" id="LR738855">
    <property type="protein sequence ID" value="VZH84119.1"/>
    <property type="molecule type" value="Genomic_DNA"/>
</dbReference>